<feature type="domain" description="Glycosyltransferase 2-like" evidence="1">
    <location>
        <begin position="23"/>
        <end position="94"/>
    </location>
</feature>
<dbReference type="AlphaFoldDB" id="R4Z4G2"/>
<dbReference type="OrthoDB" id="2369748at2"/>
<dbReference type="RefSeq" id="WP_012227904.1">
    <property type="nucleotide sequence ID" value="NZ_HG422565.1"/>
</dbReference>
<comment type="caution">
    <text evidence="2">The sequence shown here is derived from an EMBL/GenBank/DDBJ whole genome shotgun (WGS) entry which is preliminary data.</text>
</comment>
<dbReference type="InterPro" id="IPR029044">
    <property type="entry name" value="Nucleotide-diphossugar_trans"/>
</dbReference>
<evidence type="ECO:0000313" key="2">
    <source>
        <dbReference type="EMBL" id="CCM64191.1"/>
    </source>
</evidence>
<gene>
    <name evidence="2" type="ORF">BN381_350051</name>
</gene>
<proteinExistence type="predicted"/>
<organism evidence="2 3">
    <name type="scientific">Candidatus Neomicrothrix parvicella RN1</name>
    <dbReference type="NCBI Taxonomy" id="1229780"/>
    <lineage>
        <taxon>Bacteria</taxon>
        <taxon>Bacillati</taxon>
        <taxon>Actinomycetota</taxon>
        <taxon>Acidimicrobiia</taxon>
        <taxon>Acidimicrobiales</taxon>
        <taxon>Microthrixaceae</taxon>
        <taxon>Candidatus Neomicrothrix</taxon>
    </lineage>
</organism>
<sequence length="125" mass="13303">MDNEAARSNPPVPDLAQPPVLEIAVPVFNEAHVLERSVTTLVDHVRQHVPCPTRLTIADNASSDDTLAVTRRLAANTARQALHLGIKGRGNALATAWGRSDAAVLGHNQADVAIGSRACRSMRCP</sequence>
<protein>
    <recommendedName>
        <fullName evidence="1">Glycosyltransferase 2-like domain-containing protein</fullName>
    </recommendedName>
</protein>
<dbReference type="InterPro" id="IPR001173">
    <property type="entry name" value="Glyco_trans_2-like"/>
</dbReference>
<evidence type="ECO:0000313" key="3">
    <source>
        <dbReference type="Proteomes" id="UP000018291"/>
    </source>
</evidence>
<dbReference type="STRING" id="1229780.BN381_350051"/>
<dbReference type="SUPFAM" id="SSF53448">
    <property type="entry name" value="Nucleotide-diphospho-sugar transferases"/>
    <property type="match status" value="1"/>
</dbReference>
<dbReference type="HOGENOM" id="CLU_1988572_0_0_11"/>
<dbReference type="Proteomes" id="UP000018291">
    <property type="component" value="Unassembled WGS sequence"/>
</dbReference>
<dbReference type="Pfam" id="PF00535">
    <property type="entry name" value="Glycos_transf_2"/>
    <property type="match status" value="1"/>
</dbReference>
<dbReference type="Gene3D" id="3.90.550.10">
    <property type="entry name" value="Spore Coat Polysaccharide Biosynthesis Protein SpsA, Chain A"/>
    <property type="match status" value="1"/>
</dbReference>
<dbReference type="eggNOG" id="COG1215">
    <property type="taxonomic scope" value="Bacteria"/>
</dbReference>
<reference evidence="2 3" key="1">
    <citation type="journal article" date="2013" name="ISME J.">
        <title>Metabolic model for the filamentous 'Candidatus Microthrix parvicella' based on genomic and metagenomic analyses.</title>
        <authorList>
            <person name="Jon McIlroy S."/>
            <person name="Kristiansen R."/>
            <person name="Albertsen M."/>
            <person name="Michael Karst S."/>
            <person name="Rossetti S."/>
            <person name="Lund Nielsen J."/>
            <person name="Tandoi V."/>
            <person name="James Seviour R."/>
            <person name="Nielsen P.H."/>
        </authorList>
    </citation>
    <scope>NUCLEOTIDE SEQUENCE [LARGE SCALE GENOMIC DNA]</scope>
    <source>
        <strain evidence="2 3">RN1</strain>
    </source>
</reference>
<dbReference type="EMBL" id="CANL01000029">
    <property type="protein sequence ID" value="CCM64191.1"/>
    <property type="molecule type" value="Genomic_DNA"/>
</dbReference>
<accession>R4Z4G2</accession>
<name>R4Z4G2_9ACTN</name>
<keyword evidence="3" id="KW-1185">Reference proteome</keyword>
<evidence type="ECO:0000259" key="1">
    <source>
        <dbReference type="Pfam" id="PF00535"/>
    </source>
</evidence>